<feature type="non-terminal residue" evidence="1">
    <location>
        <position position="1"/>
    </location>
</feature>
<protein>
    <recommendedName>
        <fullName evidence="2">Peptidase M24 domain-containing protein</fullName>
    </recommendedName>
</protein>
<organism evidence="1">
    <name type="scientific">marine metagenome</name>
    <dbReference type="NCBI Taxonomy" id="408172"/>
    <lineage>
        <taxon>unclassified sequences</taxon>
        <taxon>metagenomes</taxon>
        <taxon>ecological metagenomes</taxon>
    </lineage>
</organism>
<gene>
    <name evidence="1" type="ORF">METZ01_LOCUS514115</name>
</gene>
<reference evidence="1" key="1">
    <citation type="submission" date="2018-05" db="EMBL/GenBank/DDBJ databases">
        <authorList>
            <person name="Lanie J.A."/>
            <person name="Ng W.-L."/>
            <person name="Kazmierczak K.M."/>
            <person name="Andrzejewski T.M."/>
            <person name="Davidsen T.M."/>
            <person name="Wayne K.J."/>
            <person name="Tettelin H."/>
            <person name="Glass J.I."/>
            <person name="Rusch D."/>
            <person name="Podicherti R."/>
            <person name="Tsui H.-C.T."/>
            <person name="Winkler M.E."/>
        </authorList>
    </citation>
    <scope>NUCLEOTIDE SEQUENCE</scope>
</reference>
<accession>A0A383EWX2</accession>
<proteinExistence type="predicted"/>
<dbReference type="AlphaFoldDB" id="A0A383EWX2"/>
<dbReference type="EMBL" id="UINC01229519">
    <property type="protein sequence ID" value="SVE61261.1"/>
    <property type="molecule type" value="Genomic_DNA"/>
</dbReference>
<name>A0A383EWX2_9ZZZZ</name>
<sequence>LDSDIMLMGLVTDSHQHAYVLQSNEEDVPDDLKKALKTVNQMQDLFAAEFRLGRTGKDIVASSKKIELLPGVIESELGFHPPPMFIRRFLLGGYMFSHKTYVAGMTSGPGYYPTSIVTNNHNLYHNTLYAFEPHTRIDVEGWGPNGVEIGIGQIVVFSEEGVRYLNRPQNSKWHVIK</sequence>
<evidence type="ECO:0008006" key="2">
    <source>
        <dbReference type="Google" id="ProtNLM"/>
    </source>
</evidence>
<evidence type="ECO:0000313" key="1">
    <source>
        <dbReference type="EMBL" id="SVE61261.1"/>
    </source>
</evidence>